<dbReference type="FunFam" id="3.40.50.1000:FF:000126">
    <property type="entry name" value="Cytosolic purine 5-nucleotidase"/>
    <property type="match status" value="1"/>
</dbReference>
<sequence>MRRGRAVANLCCDMASPSTGAMRANGGSNEFSCCKREGAGILAGMQKIGLWSKMKSAKISPNKNEEEPDTSSVCSLCRSRLGRLRRMNARRVLIPPLVRQLRFLSSSLSHSSRARYQHQPLRQQKIFSGILDEPMDMSRRLHTVRLSHFKLSDGAPSSSSDGGIGSLLQEKNMRLSNKGDFQMALHTLAVNSKENKQTIDCTSGLRELFETTISYFQNMPAALKDLRKENPNGIFANHNLRLDRVNVFGFDYDYTLAHYSSDLQTLIYDLAVHHLVKEHRYPDTCLQFTYDKSFPIRGLYYDKKKGYLLKLDFFHSMELDCCYFGRRKVEEPEIEAVYGGKRIGAEHMPNLVALMDLFCLSEVCLISDVIHHFVETNTDFDASYVYEDVKRSIEFVHKSGFLHQKILEEPAKYLVKSQGVVQMLRNLKNSGKSLFLLTNSPFPFVDGGMKYMFEEDTTSGGSWRELFDFVIALADKPNFYTSERPFRHYNLDRDVLSFSKVDSFQRHSVYYHGCLKHFLEITKWKGPEVLYFGDHLYSDLRGPAKAGWRTAAIIRELEREIRTQNEDAYRFHQAKYHSMQHLLGLYHGIRRTRPETDAQKGLLFSLREERTQARKKMKLMFNQYFGSTFLTDTGKESAFAYNVQRYADVYTSRLENFLDYSVEAWMYTPFDVKILPHHVKVNPPSPQVMNTMAPSSDTVKQEECKSMQSL</sequence>
<dbReference type="NCBIfam" id="TIGR02244">
    <property type="entry name" value="HAD-IG-Ncltidse"/>
    <property type="match status" value="1"/>
</dbReference>
<feature type="region of interest" description="Disordered" evidence="5">
    <location>
        <begin position="685"/>
        <end position="710"/>
    </location>
</feature>
<dbReference type="InterPro" id="IPR008380">
    <property type="entry name" value="HAD-SF_hydro_IG_5-nucl"/>
</dbReference>
<dbReference type="GO" id="GO:0008253">
    <property type="term" value="F:5'-nucleotidase activity"/>
    <property type="evidence" value="ECO:0007669"/>
    <property type="project" value="TreeGrafter"/>
</dbReference>
<evidence type="ECO:0000256" key="4">
    <source>
        <dbReference type="ARBA" id="ARBA00022842"/>
    </source>
</evidence>
<dbReference type="GO" id="GO:0046872">
    <property type="term" value="F:metal ion binding"/>
    <property type="evidence" value="ECO:0007669"/>
    <property type="project" value="UniProtKB-KW"/>
</dbReference>
<organism evidence="6 7">
    <name type="scientific">Adiantum capillus-veneris</name>
    <name type="common">Maidenhair fern</name>
    <dbReference type="NCBI Taxonomy" id="13818"/>
    <lineage>
        <taxon>Eukaryota</taxon>
        <taxon>Viridiplantae</taxon>
        <taxon>Streptophyta</taxon>
        <taxon>Embryophyta</taxon>
        <taxon>Tracheophyta</taxon>
        <taxon>Polypodiopsida</taxon>
        <taxon>Polypodiidae</taxon>
        <taxon>Polypodiales</taxon>
        <taxon>Pteridineae</taxon>
        <taxon>Pteridaceae</taxon>
        <taxon>Vittarioideae</taxon>
        <taxon>Adiantum</taxon>
    </lineage>
</organism>
<accession>A0A9D4ZK61</accession>
<evidence type="ECO:0000256" key="1">
    <source>
        <dbReference type="ARBA" id="ARBA00009589"/>
    </source>
</evidence>
<comment type="caution">
    <text evidence="6">The sequence shown here is derived from an EMBL/GenBank/DDBJ whole genome shotgun (WGS) entry which is preliminary data.</text>
</comment>
<dbReference type="PANTHER" id="PTHR12103">
    <property type="entry name" value="5'-NUCLEOTIDASE DOMAIN-CONTAINING"/>
    <property type="match status" value="1"/>
</dbReference>
<evidence type="ECO:0000256" key="5">
    <source>
        <dbReference type="SAM" id="MobiDB-lite"/>
    </source>
</evidence>
<keyword evidence="3" id="KW-0378">Hydrolase</keyword>
<evidence type="ECO:0000256" key="2">
    <source>
        <dbReference type="ARBA" id="ARBA00022723"/>
    </source>
</evidence>
<dbReference type="InterPro" id="IPR023214">
    <property type="entry name" value="HAD_sf"/>
</dbReference>
<dbReference type="Pfam" id="PF05761">
    <property type="entry name" value="5_nucleotid"/>
    <property type="match status" value="1"/>
</dbReference>
<protein>
    <submittedName>
        <fullName evidence="6">Uncharacterized protein</fullName>
    </submittedName>
</protein>
<evidence type="ECO:0000313" key="6">
    <source>
        <dbReference type="EMBL" id="KAI5078623.1"/>
    </source>
</evidence>
<feature type="compositionally biased region" description="Polar residues" evidence="5">
    <location>
        <begin position="687"/>
        <end position="698"/>
    </location>
</feature>
<evidence type="ECO:0000313" key="7">
    <source>
        <dbReference type="Proteomes" id="UP000886520"/>
    </source>
</evidence>
<keyword evidence="7" id="KW-1185">Reference proteome</keyword>
<reference evidence="6" key="1">
    <citation type="submission" date="2021-01" db="EMBL/GenBank/DDBJ databases">
        <title>Adiantum capillus-veneris genome.</title>
        <authorList>
            <person name="Fang Y."/>
            <person name="Liao Q."/>
        </authorList>
    </citation>
    <scope>NUCLEOTIDE SEQUENCE</scope>
    <source>
        <strain evidence="6">H3</strain>
        <tissue evidence="6">Leaf</tissue>
    </source>
</reference>
<feature type="compositionally biased region" description="Basic and acidic residues" evidence="5">
    <location>
        <begin position="699"/>
        <end position="710"/>
    </location>
</feature>
<name>A0A9D4ZK61_ADICA</name>
<proteinExistence type="inferred from homology"/>
<dbReference type="EMBL" id="JABFUD020000006">
    <property type="protein sequence ID" value="KAI5078623.1"/>
    <property type="molecule type" value="Genomic_DNA"/>
</dbReference>
<dbReference type="CDD" id="cd07522">
    <property type="entry name" value="HAD_cN-II"/>
    <property type="match status" value="1"/>
</dbReference>
<keyword evidence="4" id="KW-0460">Magnesium</keyword>
<comment type="similarity">
    <text evidence="1">Belongs to the 5'(3')-deoxyribonucleotidase family.</text>
</comment>
<evidence type="ECO:0000256" key="3">
    <source>
        <dbReference type="ARBA" id="ARBA00022801"/>
    </source>
</evidence>
<dbReference type="Gene3D" id="3.40.50.1000">
    <property type="entry name" value="HAD superfamily/HAD-like"/>
    <property type="match status" value="1"/>
</dbReference>
<dbReference type="PANTHER" id="PTHR12103:SF12">
    <property type="entry name" value="FI20020P1"/>
    <property type="match status" value="1"/>
</dbReference>
<dbReference type="InterPro" id="IPR036412">
    <property type="entry name" value="HAD-like_sf"/>
</dbReference>
<gene>
    <name evidence="6" type="ORF">GOP47_0006294</name>
</gene>
<dbReference type="OrthoDB" id="8062037at2759"/>
<keyword evidence="2" id="KW-0479">Metal-binding</keyword>
<dbReference type="AlphaFoldDB" id="A0A9D4ZK61"/>
<dbReference type="SUPFAM" id="SSF56784">
    <property type="entry name" value="HAD-like"/>
    <property type="match status" value="1"/>
</dbReference>
<dbReference type="Proteomes" id="UP000886520">
    <property type="component" value="Chromosome 6"/>
</dbReference>